<organism evidence="1 2">
    <name type="scientific">Coemansia aciculifera</name>
    <dbReference type="NCBI Taxonomy" id="417176"/>
    <lineage>
        <taxon>Eukaryota</taxon>
        <taxon>Fungi</taxon>
        <taxon>Fungi incertae sedis</taxon>
        <taxon>Zoopagomycota</taxon>
        <taxon>Kickxellomycotina</taxon>
        <taxon>Kickxellomycetes</taxon>
        <taxon>Kickxellales</taxon>
        <taxon>Kickxellaceae</taxon>
        <taxon>Coemansia</taxon>
    </lineage>
</organism>
<keyword evidence="1" id="KW-0560">Oxidoreductase</keyword>
<comment type="caution">
    <text evidence="1">The sequence shown here is derived from an EMBL/GenBank/DDBJ whole genome shotgun (WGS) entry which is preliminary data.</text>
</comment>
<dbReference type="EMBL" id="JANBVB010000333">
    <property type="protein sequence ID" value="KAJ2895089.1"/>
    <property type="molecule type" value="Genomic_DNA"/>
</dbReference>
<evidence type="ECO:0000313" key="2">
    <source>
        <dbReference type="Proteomes" id="UP001139981"/>
    </source>
</evidence>
<gene>
    <name evidence="1" type="primary">DUS4</name>
    <name evidence="1" type="ORF">IWW38_002392</name>
</gene>
<dbReference type="Proteomes" id="UP001139981">
    <property type="component" value="Unassembled WGS sequence"/>
</dbReference>
<proteinExistence type="predicted"/>
<protein>
    <submittedName>
        <fullName evidence="1">tRNA dihydrouridine synthase</fullName>
        <ecNumber evidence="1">1.3.1.90</ecNumber>
    </submittedName>
</protein>
<sequence length="1122" mass="123783">MTLGTANNLLRVHRPAALSIPDTSNAGVLQLRPSSAGLSSPATVCSPSRRAVCVNYAGYGLIDVPRDIPADATLLNLSANMLTHLPLGFGRAFGLLSTLDISGNQISALPEEISHLHSLRELYASRNALVTLPITIGSLRNLEVLDISENHIVSLDVSVSRLENLRMLNISDNRLTMLPPYLGLLAQTLRILLVDGNPFDKAQRDLVVPILTVSAKEAKKIAKEKEKTDKLREKAAKRGEAQMVAMSSDDAPLHSNEYAAALKKLMSVRLKRGRRNATSSESNTHTKNTALSQSTSHERSPSMASKQVSFDDNAATLASQSAQAPPGPTRDSMIVPAEAVANQMATGPTISGGSDATPEHSEYLTRQLPPLPSPTSSPPQQLAAITAESARTVALSIARRIATGANGSNALTEDDLLGMAHNYQPRHNSVTRSSLGPADRHSVSSTSQESHASSMDDSAGLLQDATKVARVLWQLCDEWDLDPRHSEADSVEHMLAQLRDGNVRMDGISGIDRVYREKAPSAGGSQRLKILSELLVTEVTYVDTLKNVVGVYLNPMREAKILSETELREIFANIEVILAFHNDHFLPAITFAISQPDMAIGNVFLHHGAHLRLYSTYTNNHDTSVSTLSSVMTRRTVSSFVQGARYDVTQIGQVGLDGHLLTPVQRLPRYRMLLMDLLSNTPSSHPDHESLYLALKDLNRTIYEVNEKKRVFEHQSRLRKIQEKVAGSAELPLLTPHRVFKLMANFRLQIFSEPVADKHGKLSVRRIGVGAIYRFFLFSDMIMQCTIIMNKDLRLNRVYKLSTRVTPAEVTCDNDLRIVDSEGLFEDQPRVNVCAPMVRYSKGAFREVVRDYNVDIAYTPMILADVFKSSEFAWPDYTTNDSDCPVVVQFAAHDPVDLAQAAQLVAPYADGIDLNCGCPQHWAYKEHIGAYLSDRPELVKDMVRTVKSAVSIPCSVKIRKHPTDVRQTVELVRRAQMMGVDWITIHGRTRHQKSTEPIDYDVIKLVKESVSVPVLANGSIFTLADAEAMYEKTGVDGVMSARGLLQNPALFAGFEHTPLACVEKYVNRALAYGTPTFILHHHVMYMMESVMSNVERKTFNCLSSTPAILDHLARYYGICYHA</sequence>
<reference evidence="1" key="1">
    <citation type="submission" date="2022-07" db="EMBL/GenBank/DDBJ databases">
        <title>Phylogenomic reconstructions and comparative analyses of Kickxellomycotina fungi.</title>
        <authorList>
            <person name="Reynolds N.K."/>
            <person name="Stajich J.E."/>
            <person name="Barry K."/>
            <person name="Grigoriev I.V."/>
            <person name="Crous P."/>
            <person name="Smith M.E."/>
        </authorList>
    </citation>
    <scope>NUCLEOTIDE SEQUENCE</scope>
    <source>
        <strain evidence="1">CBS 190363</strain>
    </source>
</reference>
<keyword evidence="2" id="KW-1185">Reference proteome</keyword>
<accession>A0ACC1M5C9</accession>
<dbReference type="EC" id="1.3.1.90" evidence="1"/>
<name>A0ACC1M5C9_9FUNG</name>
<evidence type="ECO:0000313" key="1">
    <source>
        <dbReference type="EMBL" id="KAJ2895089.1"/>
    </source>
</evidence>